<keyword evidence="7" id="KW-0067">ATP-binding</keyword>
<dbReference type="GO" id="GO:0004721">
    <property type="term" value="F:phosphoprotein phosphatase activity"/>
    <property type="evidence" value="ECO:0007669"/>
    <property type="project" value="InterPro"/>
</dbReference>
<evidence type="ECO:0000256" key="9">
    <source>
        <dbReference type="SAM" id="MobiDB-lite"/>
    </source>
</evidence>
<evidence type="ECO:0000313" key="13">
    <source>
        <dbReference type="EMBL" id="CAE6390589.1"/>
    </source>
</evidence>
<evidence type="ECO:0000256" key="8">
    <source>
        <dbReference type="ARBA" id="ARBA00022884"/>
    </source>
</evidence>
<feature type="domain" description="Helicase C-terminal" evidence="12">
    <location>
        <begin position="538"/>
        <end position="732"/>
    </location>
</feature>
<dbReference type="Pfam" id="PF00271">
    <property type="entry name" value="Helicase_C"/>
    <property type="match status" value="1"/>
</dbReference>
<dbReference type="Pfam" id="PF17911">
    <property type="entry name" value="Ski2_N"/>
    <property type="match status" value="1"/>
</dbReference>
<keyword evidence="6" id="KW-0347">Helicase</keyword>
<comment type="subcellular location">
    <subcellularLocation>
        <location evidence="1">Cytoplasm</location>
    </subcellularLocation>
</comment>
<feature type="region of interest" description="Disordered" evidence="9">
    <location>
        <begin position="447"/>
        <end position="525"/>
    </location>
</feature>
<feature type="compositionally biased region" description="Basic and acidic residues" evidence="9">
    <location>
        <begin position="447"/>
        <end position="457"/>
    </location>
</feature>
<dbReference type="EMBL" id="CAJMWQ010000873">
    <property type="protein sequence ID" value="CAE6390589.1"/>
    <property type="molecule type" value="Genomic_DNA"/>
</dbReference>
<dbReference type="FunFam" id="1.10.3380.30:FF:000001">
    <property type="entry name" value="Ski2 ATP-dependent RNA helicase"/>
    <property type="match status" value="1"/>
</dbReference>
<dbReference type="GO" id="GO:0003723">
    <property type="term" value="F:RNA binding"/>
    <property type="evidence" value="ECO:0007669"/>
    <property type="project" value="UniProtKB-KW"/>
</dbReference>
<evidence type="ECO:0000256" key="5">
    <source>
        <dbReference type="ARBA" id="ARBA00022801"/>
    </source>
</evidence>
<dbReference type="PANTHER" id="PTHR12131:SF1">
    <property type="entry name" value="ATP-DEPENDENT RNA HELICASE SUPV3L1, MITOCHONDRIAL-RELATED"/>
    <property type="match status" value="1"/>
</dbReference>
<evidence type="ECO:0000313" key="14">
    <source>
        <dbReference type="Proteomes" id="UP000663826"/>
    </source>
</evidence>
<protein>
    <recommendedName>
        <fullName evidence="15">Antiviral helicase SKI2</fullName>
    </recommendedName>
</protein>
<dbReference type="PANTHER" id="PTHR12131">
    <property type="entry name" value="ATP-DEPENDENT RNA AND DNA HELICASE"/>
    <property type="match status" value="1"/>
</dbReference>
<evidence type="ECO:0008006" key="15">
    <source>
        <dbReference type="Google" id="ProtNLM"/>
    </source>
</evidence>
<dbReference type="Pfam" id="PF00270">
    <property type="entry name" value="DEAD"/>
    <property type="match status" value="1"/>
</dbReference>
<keyword evidence="4" id="KW-0547">Nucleotide-binding</keyword>
<proteinExistence type="inferred from homology"/>
<dbReference type="InterPro" id="IPR001650">
    <property type="entry name" value="Helicase_C-like"/>
</dbReference>
<dbReference type="SUPFAM" id="SSF52540">
    <property type="entry name" value="P-loop containing nucleoside triphosphate hydrolases"/>
    <property type="match status" value="1"/>
</dbReference>
<feature type="domain" description="Helicase ATP-binding" evidence="11">
    <location>
        <begin position="245"/>
        <end position="403"/>
    </location>
</feature>
<dbReference type="SMART" id="SM00577">
    <property type="entry name" value="CPDc"/>
    <property type="match status" value="1"/>
</dbReference>
<dbReference type="SMART" id="SM01142">
    <property type="entry name" value="DSHCT"/>
    <property type="match status" value="1"/>
</dbReference>
<dbReference type="InterPro" id="IPR036412">
    <property type="entry name" value="HAD-like_sf"/>
</dbReference>
<dbReference type="Proteomes" id="UP000663826">
    <property type="component" value="Unassembled WGS sequence"/>
</dbReference>
<dbReference type="FunFam" id="3.40.50.300:FF:000987">
    <property type="entry name" value="DEAD/DEAH box RNA helicase"/>
    <property type="match status" value="1"/>
</dbReference>
<feature type="compositionally biased region" description="Low complexity" evidence="9">
    <location>
        <begin position="498"/>
        <end position="507"/>
    </location>
</feature>
<dbReference type="InterPro" id="IPR025696">
    <property type="entry name" value="Beta-barrel_MTR4"/>
</dbReference>
<dbReference type="GO" id="GO:0005524">
    <property type="term" value="F:ATP binding"/>
    <property type="evidence" value="ECO:0007669"/>
    <property type="project" value="UniProtKB-KW"/>
</dbReference>
<feature type="region of interest" description="Disordered" evidence="9">
    <location>
        <begin position="1388"/>
        <end position="1482"/>
    </location>
</feature>
<dbReference type="PROSITE" id="PS51194">
    <property type="entry name" value="HELICASE_CTER"/>
    <property type="match status" value="1"/>
</dbReference>
<dbReference type="Gene3D" id="3.40.50.300">
    <property type="entry name" value="P-loop containing nucleotide triphosphate hydrolases"/>
    <property type="match status" value="2"/>
</dbReference>
<dbReference type="PROSITE" id="PS51192">
    <property type="entry name" value="HELICASE_ATP_BIND_1"/>
    <property type="match status" value="1"/>
</dbReference>
<sequence>MTTPEDVLAELGLDKLPTKEQIHKAMEEEYLTPRTTVPKHWLPTYQMSVDIGTIQLVFERAGLEGKIVGCKEVSVPRNRPTATTSTSLQRAPSSISHFVRGKTGNVPFKPGGLNEIFKEEAGEVVDLDSETLRTVPPGFSRGLKLEGDVDEEVIVFSDLPEDDLPAQPSALLAHTKAPVAESTGAPAGSAEGINIQRRRPPPQLAKREWAHVVNVDKPFNNFHELVPDMAHKYPFELDTFQKEAVYRLEMGDSVFVAAHTSAGKTVVAEYAIALSAKHMTRTIYTSPIKALSNQKYRDFKTTYGSANVGILTGDVQINPEANCLVMTTEILRSMLYKGADIIRDVEFVVFDEVHYVNDAERGVVWEEVIIMLPDHVNIILLSATVPNTKEFAEWVGRTKKKDIYVISTPKRPVPLEHYLYAGREMYKIVDAGGKWLGTGYKDAGEALRRKQDKEREAAGLAPIQRMGARGGRGTAAQQPQRGRGGAGGGARGGGARGGTPQRGSPAPRGGGGSHMGSSGPRSHQQQDKNLWVHLVGHLKKKNLLPVVIFTFSKKRCEENAGTLSSTDLCDAKERSEVHLVWEKALGRLKGTDKKLPQIARMRDLLSRGIGVHHGGLLPIVKEVVEILFARGLVKVLFATETFAMGVNMPARSVVFSGIRKHDGKSFRDLLPGEYTQMSGRAGRRGLDETGVVIIVSGDELPDTGTLNRMMLGIPNKLQSQFRLTYNMILNLLRVEALKVEEMIKRSFSENASQSQLPEQQKRVLQLEQDIKKLPKFDCETCLQDAYLYYDFSSEYVHLNRKILDLAGTGRLGSGRVVILRDTHFSGNLAIFLKNSTEGKPGERLYYALALVDEETKSRPKAQEPPSIPPKWLKHVESIEGGTYELVEIPLSSIYMLTNKFVKVDVKAIAQDHRISVMQEAVGQLATFASEWSTGSEIEEIEWLKGKGHSIDVQDALQNRAGIEKSLGRMVCVHCAEFDEHYALLHRQMVLQNEIGRIKFELSDQNLELLPDYEQRIQVLKDLRLIDDNQTVLLKGRVACEINSVNELILTEVILDNMLAPYEPEEVVALLSCFLFQDKTEATPQIPDKLKAGQDEITKLADRVGRRQLANKVADPDFSAKLKFGLVEVVYEWARGMPFDQITDLTDVAEGTIVRVITRLDETCREVRDAARVIGDGDLFRKMEEAQVKIKRDMSHEEAYRIEQETAERLTKARKLSLIVDLDQTVVHATVDPTVGEWMAQGEPNPNYSALKDVARFVLADGSSPDGCWYYIKPRPGLADFLRKLSAKYEMHVYTMGTRAYATEVCNAIDPDGSLFAGRILSRDESGSMTQKNIERLFPVDQSMVVIIDDRADVWNTHQNNLVKVIPYDFFVGIGDINAGLLPKQQNALELPPGATAPQPSPPQQPEPKPESAPKPEQKTTTPPGSPRPTHATIPTPQPQSQPEEEPTSAANLPITDPTPTDPPTPGEGETTTTDETDSAAEG</sequence>
<dbReference type="InterPro" id="IPR004274">
    <property type="entry name" value="FCP1_dom"/>
</dbReference>
<dbReference type="InterPro" id="IPR011545">
    <property type="entry name" value="DEAD/DEAH_box_helicase_dom"/>
</dbReference>
<dbReference type="Pfam" id="PF21408">
    <property type="entry name" value="MTR4-like_stalk"/>
    <property type="match status" value="1"/>
</dbReference>
<keyword evidence="5" id="KW-0378">Hydrolase</keyword>
<dbReference type="Pfam" id="PF08148">
    <property type="entry name" value="DSHCT"/>
    <property type="match status" value="1"/>
</dbReference>
<dbReference type="Gene3D" id="3.40.50.1000">
    <property type="entry name" value="HAD superfamily/HAD-like"/>
    <property type="match status" value="1"/>
</dbReference>
<dbReference type="NCBIfam" id="TIGR02250">
    <property type="entry name" value="FCP1_euk"/>
    <property type="match status" value="1"/>
</dbReference>
<dbReference type="Gene3D" id="1.20.1500.20">
    <property type="match status" value="1"/>
</dbReference>
<evidence type="ECO:0000256" key="3">
    <source>
        <dbReference type="ARBA" id="ARBA00022490"/>
    </source>
</evidence>
<evidence type="ECO:0000259" key="11">
    <source>
        <dbReference type="PROSITE" id="PS51192"/>
    </source>
</evidence>
<dbReference type="GO" id="GO:0005634">
    <property type="term" value="C:nucleus"/>
    <property type="evidence" value="ECO:0007669"/>
    <property type="project" value="InterPro"/>
</dbReference>
<feature type="compositionally biased region" description="Acidic residues" evidence="9">
    <location>
        <begin position="1472"/>
        <end position="1482"/>
    </location>
</feature>
<dbReference type="InterPro" id="IPR012961">
    <property type="entry name" value="Ski2/MTR4_C"/>
</dbReference>
<organism evidence="13 14">
    <name type="scientific">Rhizoctonia solani</name>
    <dbReference type="NCBI Taxonomy" id="456999"/>
    <lineage>
        <taxon>Eukaryota</taxon>
        <taxon>Fungi</taxon>
        <taxon>Dikarya</taxon>
        <taxon>Basidiomycota</taxon>
        <taxon>Agaricomycotina</taxon>
        <taxon>Agaricomycetes</taxon>
        <taxon>Cantharellales</taxon>
        <taxon>Ceratobasidiaceae</taxon>
        <taxon>Rhizoctonia</taxon>
    </lineage>
</organism>
<dbReference type="InterPro" id="IPR048392">
    <property type="entry name" value="MTR4-like_stalk"/>
</dbReference>
<keyword evidence="3" id="KW-0963">Cytoplasm</keyword>
<dbReference type="SMART" id="SM00490">
    <property type="entry name" value="HELICc"/>
    <property type="match status" value="1"/>
</dbReference>
<feature type="compositionally biased region" description="Basic and acidic residues" evidence="9">
    <location>
        <begin position="1407"/>
        <end position="1417"/>
    </location>
</feature>
<feature type="non-terminal residue" evidence="13">
    <location>
        <position position="1482"/>
    </location>
</feature>
<evidence type="ECO:0000259" key="12">
    <source>
        <dbReference type="PROSITE" id="PS51194"/>
    </source>
</evidence>
<dbReference type="Pfam" id="PF13234">
    <property type="entry name" value="MTR4_beta-barrel"/>
    <property type="match status" value="1"/>
</dbReference>
<evidence type="ECO:0000259" key="10">
    <source>
        <dbReference type="PROSITE" id="PS50969"/>
    </source>
</evidence>
<dbReference type="InterPro" id="IPR027417">
    <property type="entry name" value="P-loop_NTPase"/>
</dbReference>
<keyword evidence="8" id="KW-0694">RNA-binding</keyword>
<dbReference type="GO" id="GO:0004386">
    <property type="term" value="F:helicase activity"/>
    <property type="evidence" value="ECO:0007669"/>
    <property type="project" value="UniProtKB-KW"/>
</dbReference>
<feature type="region of interest" description="Disordered" evidence="9">
    <location>
        <begin position="179"/>
        <end position="201"/>
    </location>
</feature>
<dbReference type="SUPFAM" id="SSF56784">
    <property type="entry name" value="HAD-like"/>
    <property type="match status" value="1"/>
</dbReference>
<feature type="domain" description="FCP1 homology" evidence="10">
    <location>
        <begin position="1210"/>
        <end position="1388"/>
    </location>
</feature>
<dbReference type="GO" id="GO:0070478">
    <property type="term" value="P:nuclear-transcribed mRNA catabolic process, 3'-5' exonucleolytic nonsense-mediated decay"/>
    <property type="evidence" value="ECO:0007669"/>
    <property type="project" value="TreeGrafter"/>
</dbReference>
<evidence type="ECO:0000256" key="7">
    <source>
        <dbReference type="ARBA" id="ARBA00022840"/>
    </source>
</evidence>
<dbReference type="Gene3D" id="1.10.3380.30">
    <property type="match status" value="1"/>
</dbReference>
<dbReference type="InterPro" id="IPR014001">
    <property type="entry name" value="Helicase_ATP-bd"/>
</dbReference>
<evidence type="ECO:0000256" key="1">
    <source>
        <dbReference type="ARBA" id="ARBA00004496"/>
    </source>
</evidence>
<evidence type="ECO:0000256" key="6">
    <source>
        <dbReference type="ARBA" id="ARBA00022806"/>
    </source>
</evidence>
<dbReference type="SMART" id="SM00487">
    <property type="entry name" value="DEXDc"/>
    <property type="match status" value="1"/>
</dbReference>
<dbReference type="InterPro" id="IPR011947">
    <property type="entry name" value="FCP1_euk"/>
</dbReference>
<comment type="similarity">
    <text evidence="2">Belongs to the helicase family. SKI2 subfamily.</text>
</comment>
<dbReference type="InterPro" id="IPR023214">
    <property type="entry name" value="HAD_sf"/>
</dbReference>
<evidence type="ECO:0000256" key="4">
    <source>
        <dbReference type="ARBA" id="ARBA00022741"/>
    </source>
</evidence>
<dbReference type="CDD" id="cd18795">
    <property type="entry name" value="SF2_C_Ski2"/>
    <property type="match status" value="1"/>
</dbReference>
<name>A0A8H2WNC4_9AGAM</name>
<feature type="compositionally biased region" description="Gly residues" evidence="9">
    <location>
        <begin position="482"/>
        <end position="497"/>
    </location>
</feature>
<comment type="caution">
    <text evidence="13">The sequence shown here is derived from an EMBL/GenBank/DDBJ whole genome shotgun (WGS) entry which is preliminary data.</text>
</comment>
<evidence type="ECO:0000256" key="2">
    <source>
        <dbReference type="ARBA" id="ARBA00010140"/>
    </source>
</evidence>
<dbReference type="PROSITE" id="PS50969">
    <property type="entry name" value="FCP1"/>
    <property type="match status" value="1"/>
</dbReference>
<dbReference type="GO" id="GO:0055087">
    <property type="term" value="C:Ski complex"/>
    <property type="evidence" value="ECO:0007669"/>
    <property type="project" value="TreeGrafter"/>
</dbReference>
<dbReference type="InterPro" id="IPR040801">
    <property type="entry name" value="Ski2_N"/>
</dbReference>
<reference evidence="13" key="1">
    <citation type="submission" date="2021-01" db="EMBL/GenBank/DDBJ databases">
        <authorList>
            <person name="Kaushik A."/>
        </authorList>
    </citation>
    <scope>NUCLEOTIDE SEQUENCE</scope>
    <source>
        <strain evidence="13">AG1-1B</strain>
    </source>
</reference>
<dbReference type="InterPro" id="IPR050699">
    <property type="entry name" value="RNA-DNA_Helicase"/>
</dbReference>
<dbReference type="Pfam" id="PF03031">
    <property type="entry name" value="NIF"/>
    <property type="match status" value="1"/>
</dbReference>
<gene>
    <name evidence="13" type="ORF">RDB_LOCUS25205</name>
</gene>
<dbReference type="FunFam" id="3.40.50.300:FF:000354">
    <property type="entry name" value="ATP-dependent RNA helicase SKI2"/>
    <property type="match status" value="1"/>
</dbReference>
<accession>A0A8H2WNC4</accession>
<dbReference type="CDD" id="cd07521">
    <property type="entry name" value="HAD_FCP1-like"/>
    <property type="match status" value="1"/>
</dbReference>